<keyword evidence="2" id="KW-0732">Signal</keyword>
<keyword evidence="4" id="KW-1185">Reference proteome</keyword>
<dbReference type="Proteomes" id="UP000217289">
    <property type="component" value="Chromosome"/>
</dbReference>
<gene>
    <name evidence="3" type="ORF">MEBOL_002128</name>
</gene>
<dbReference type="SUPFAM" id="SSF49899">
    <property type="entry name" value="Concanavalin A-like lectins/glucanases"/>
    <property type="match status" value="1"/>
</dbReference>
<feature type="chain" id="PRO_5012715990" description="LamG domain-containing protein" evidence="2">
    <location>
        <begin position="29"/>
        <end position="395"/>
    </location>
</feature>
<accession>A0A250I9Y6</accession>
<proteinExistence type="predicted"/>
<dbReference type="InterPro" id="IPR013320">
    <property type="entry name" value="ConA-like_dom_sf"/>
</dbReference>
<evidence type="ECO:0000256" key="2">
    <source>
        <dbReference type="SAM" id="SignalP"/>
    </source>
</evidence>
<reference evidence="3 4" key="1">
    <citation type="submission" date="2017-06" db="EMBL/GenBank/DDBJ databases">
        <authorList>
            <person name="Kim H.J."/>
            <person name="Triplett B.A."/>
        </authorList>
    </citation>
    <scope>NUCLEOTIDE SEQUENCE [LARGE SCALE GENOMIC DNA]</scope>
    <source>
        <strain evidence="3 4">DSM 14713</strain>
    </source>
</reference>
<dbReference type="EMBL" id="CP022163">
    <property type="protein sequence ID" value="ATB28679.1"/>
    <property type="molecule type" value="Genomic_DNA"/>
</dbReference>
<sequence>MRVGRVRSPWRGRVLGCWVLLQSLPGVAAPIHWFSDDFETGTLRTSDTPAGRWDDAAATSPNTLASGAAGAHRGRYGLTVTDRTSNPGSLASASVEPGAPLSSEFHVRTWLRLRAVSASGSVVAVQALPALVELRLLAPEPTWELAVRNGSGRTYVSLHGSRVEAERWYLVEFSARGLGTTAGEARLWVDGVEQGVLSGRDWRDAANVLDRLVVGEPWSDTGTFVGSLDFDDVRVSTSPMASRLGLQRPQDTGASSGCIPMDVSLRDSATGAPAPAPYETEVALSTVAGAGGFHADAACGTPSGRALLAAGTSERRVYFRPGGTAGTARVEASHPDFLSATLAVEHEGMPDDAPDADDAATGPWTMTPGCTSAPGALVALPVLVGPWLRRGRWRR</sequence>
<feature type="signal peptide" evidence="2">
    <location>
        <begin position="1"/>
        <end position="28"/>
    </location>
</feature>
<dbReference type="AlphaFoldDB" id="A0A250I9Y6"/>
<dbReference type="Pfam" id="PF13385">
    <property type="entry name" value="Laminin_G_3"/>
    <property type="match status" value="1"/>
</dbReference>
<protein>
    <recommendedName>
        <fullName evidence="5">LamG domain-containing protein</fullName>
    </recommendedName>
</protein>
<dbReference type="Gene3D" id="2.60.120.200">
    <property type="match status" value="1"/>
</dbReference>
<feature type="region of interest" description="Disordered" evidence="1">
    <location>
        <begin position="47"/>
        <end position="69"/>
    </location>
</feature>
<evidence type="ECO:0000313" key="3">
    <source>
        <dbReference type="EMBL" id="ATB28679.1"/>
    </source>
</evidence>
<dbReference type="KEGG" id="mbd:MEBOL_002128"/>
<evidence type="ECO:0000313" key="4">
    <source>
        <dbReference type="Proteomes" id="UP000217289"/>
    </source>
</evidence>
<evidence type="ECO:0000256" key="1">
    <source>
        <dbReference type="SAM" id="MobiDB-lite"/>
    </source>
</evidence>
<name>A0A250I9Y6_9BACT</name>
<organism evidence="3 4">
    <name type="scientific">Melittangium boletus DSM 14713</name>
    <dbReference type="NCBI Taxonomy" id="1294270"/>
    <lineage>
        <taxon>Bacteria</taxon>
        <taxon>Pseudomonadati</taxon>
        <taxon>Myxococcota</taxon>
        <taxon>Myxococcia</taxon>
        <taxon>Myxococcales</taxon>
        <taxon>Cystobacterineae</taxon>
        <taxon>Archangiaceae</taxon>
        <taxon>Melittangium</taxon>
    </lineage>
</organism>
<evidence type="ECO:0008006" key="5">
    <source>
        <dbReference type="Google" id="ProtNLM"/>
    </source>
</evidence>